<dbReference type="EMBL" id="CP044427">
    <property type="protein sequence ID" value="QFG68126.1"/>
    <property type="molecule type" value="Genomic_DNA"/>
</dbReference>
<dbReference type="KEGG" id="serw:FY030_04825"/>
<keyword evidence="3" id="KW-1185">Reference proteome</keyword>
<feature type="compositionally biased region" description="Basic and acidic residues" evidence="1">
    <location>
        <begin position="365"/>
        <end position="374"/>
    </location>
</feature>
<name>A0A5J6V4M5_9MICO</name>
<evidence type="ECO:0000313" key="3">
    <source>
        <dbReference type="Proteomes" id="UP000326546"/>
    </source>
</evidence>
<gene>
    <name evidence="2" type="ORF">FY030_04825</name>
</gene>
<evidence type="ECO:0000313" key="2">
    <source>
        <dbReference type="EMBL" id="QFG68126.1"/>
    </source>
</evidence>
<sequence>MTTPELAGGLPRNDDTVLVRGINHLLAVVPHLIGYRPDHSLVVVATRLEGTRHGVHRGSVAFAARVDLPPPTHLPQLPHALGGPLRRVASEGGQLMLHTFGYDLPTGPDGEVDAGYAEALLQTLESTARRAGAELHDLDLVRDQGREHRRLLVATCRTEEPWQPVPPAADVPAAADFVLQGRAPLPSREVVAAAVRRRDETAAARTDLALTLLAADPAKLDRDVALRALGAWVVHGSPSPGARERAWITAELHDRQVRDALLGRWLPQMFDLHDVLGPDDAALLARWVPPWPREDSDAALDRLLELAAKVPVQLGAPVVTVAAFVAWVHGQGTVANEACDLALEVDPDYRMAVLLRECLDRGIKPTRDGADRQERRARRRGSDTAA</sequence>
<dbReference type="RefSeq" id="WP_158060516.1">
    <property type="nucleotide sequence ID" value="NZ_CP044427.1"/>
</dbReference>
<organism evidence="2 3">
    <name type="scientific">Ornithinimicrobium pratense</name>
    <dbReference type="NCBI Taxonomy" id="2593973"/>
    <lineage>
        <taxon>Bacteria</taxon>
        <taxon>Bacillati</taxon>
        <taxon>Actinomycetota</taxon>
        <taxon>Actinomycetes</taxon>
        <taxon>Micrococcales</taxon>
        <taxon>Ornithinimicrobiaceae</taxon>
        <taxon>Ornithinimicrobium</taxon>
    </lineage>
</organism>
<proteinExistence type="predicted"/>
<reference evidence="2 3" key="1">
    <citation type="submission" date="2019-09" db="EMBL/GenBank/DDBJ databases">
        <title>Serinicoccus pratensis sp. nov., isolated from meadow soil.</title>
        <authorList>
            <person name="Zhang W."/>
        </authorList>
    </citation>
    <scope>NUCLEOTIDE SEQUENCE [LARGE SCALE GENOMIC DNA]</scope>
    <source>
        <strain evidence="2 3">W204</strain>
    </source>
</reference>
<dbReference type="AlphaFoldDB" id="A0A5J6V4M5"/>
<accession>A0A5J6V4M5</accession>
<protein>
    <submittedName>
        <fullName evidence="2">DUF4192 family protein</fullName>
    </submittedName>
</protein>
<feature type="region of interest" description="Disordered" evidence="1">
    <location>
        <begin position="365"/>
        <end position="386"/>
    </location>
</feature>
<dbReference type="Pfam" id="PF13830">
    <property type="entry name" value="DUF4192"/>
    <property type="match status" value="1"/>
</dbReference>
<dbReference type="Proteomes" id="UP000326546">
    <property type="component" value="Chromosome"/>
</dbReference>
<evidence type="ECO:0000256" key="1">
    <source>
        <dbReference type="SAM" id="MobiDB-lite"/>
    </source>
</evidence>
<dbReference type="OrthoDB" id="3264463at2"/>
<dbReference type="InterPro" id="IPR025447">
    <property type="entry name" value="DUF4192"/>
</dbReference>